<evidence type="ECO:0000313" key="4">
    <source>
        <dbReference type="Proteomes" id="UP000199290"/>
    </source>
</evidence>
<dbReference type="Gene3D" id="1.10.150.130">
    <property type="match status" value="1"/>
</dbReference>
<name>A0A1I6H077_9GAMM</name>
<dbReference type="OrthoDB" id="9801717at2"/>
<dbReference type="AlphaFoldDB" id="A0A1I6H077"/>
<evidence type="ECO:0000256" key="1">
    <source>
        <dbReference type="ARBA" id="ARBA00023125"/>
    </source>
</evidence>
<evidence type="ECO:0000259" key="2">
    <source>
        <dbReference type="Pfam" id="PF13495"/>
    </source>
</evidence>
<sequence length="104" mass="12082">MDITEALEQSQPGLLGRVRDAIRKHHLNQRSEQTYLHWITRFVLFHDLKDPETLASDHRQQFLEYLGNRMRVSRARLNQARQALAFFYEDVLGETSVDNAASAA</sequence>
<accession>A0A1I6H077</accession>
<keyword evidence="1" id="KW-0238">DNA-binding</keyword>
<feature type="domain" description="Integrase SAM-like N-terminal" evidence="2">
    <location>
        <begin position="14"/>
        <end position="95"/>
    </location>
</feature>
<dbReference type="EMBL" id="FOYV01000001">
    <property type="protein sequence ID" value="SFR47858.1"/>
    <property type="molecule type" value="Genomic_DNA"/>
</dbReference>
<gene>
    <name evidence="3" type="ORF">SAMN04488073_1902</name>
</gene>
<dbReference type="Proteomes" id="UP000199290">
    <property type="component" value="Unassembled WGS sequence"/>
</dbReference>
<reference evidence="4" key="1">
    <citation type="submission" date="2016-10" db="EMBL/GenBank/DDBJ databases">
        <authorList>
            <person name="Varghese N."/>
            <person name="Submissions S."/>
        </authorList>
    </citation>
    <scope>NUCLEOTIDE SEQUENCE [LARGE SCALE GENOMIC DNA]</scope>
    <source>
        <strain evidence="4">CGMCC 1.6294</strain>
    </source>
</reference>
<keyword evidence="4" id="KW-1185">Reference proteome</keyword>
<protein>
    <submittedName>
        <fullName evidence="3">Phage integrase, N-terminal SAM-like domain</fullName>
    </submittedName>
</protein>
<proteinExistence type="predicted"/>
<evidence type="ECO:0000313" key="3">
    <source>
        <dbReference type="EMBL" id="SFR47858.1"/>
    </source>
</evidence>
<dbReference type="Pfam" id="PF13495">
    <property type="entry name" value="Phage_int_SAM_4"/>
    <property type="match status" value="1"/>
</dbReference>
<dbReference type="InterPro" id="IPR010998">
    <property type="entry name" value="Integrase_recombinase_N"/>
</dbReference>
<organism evidence="3 4">
    <name type="scientific">Marinobacter gudaonensis</name>
    <dbReference type="NCBI Taxonomy" id="375760"/>
    <lineage>
        <taxon>Bacteria</taxon>
        <taxon>Pseudomonadati</taxon>
        <taxon>Pseudomonadota</taxon>
        <taxon>Gammaproteobacteria</taxon>
        <taxon>Pseudomonadales</taxon>
        <taxon>Marinobacteraceae</taxon>
        <taxon>Marinobacter</taxon>
    </lineage>
</organism>
<dbReference type="STRING" id="375760.SAMN04488073_1902"/>
<dbReference type="InterPro" id="IPR004107">
    <property type="entry name" value="Integrase_SAM-like_N"/>
</dbReference>
<dbReference type="GO" id="GO:0015074">
    <property type="term" value="P:DNA integration"/>
    <property type="evidence" value="ECO:0007669"/>
    <property type="project" value="InterPro"/>
</dbReference>
<dbReference type="GO" id="GO:0003677">
    <property type="term" value="F:DNA binding"/>
    <property type="evidence" value="ECO:0007669"/>
    <property type="project" value="UniProtKB-KW"/>
</dbReference>
<dbReference type="RefSeq" id="WP_091988769.1">
    <property type="nucleotide sequence ID" value="NZ_FOYV01000001.1"/>
</dbReference>